<evidence type="ECO:0000313" key="1">
    <source>
        <dbReference type="EMBL" id="OQE26094.1"/>
    </source>
</evidence>
<proteinExistence type="predicted"/>
<protein>
    <submittedName>
        <fullName evidence="1">Uncharacterized protein</fullName>
    </submittedName>
</protein>
<keyword evidence="2" id="KW-1185">Reference proteome</keyword>
<dbReference type="OrthoDB" id="3350591at2759"/>
<comment type="caution">
    <text evidence="1">The sequence shown here is derived from an EMBL/GenBank/DDBJ whole genome shotgun (WGS) entry which is preliminary data.</text>
</comment>
<reference evidence="2" key="1">
    <citation type="journal article" date="2017" name="Nat. Microbiol.">
        <title>Global analysis of biosynthetic gene clusters reveals vast potential of secondary metabolite production in Penicillium species.</title>
        <authorList>
            <person name="Nielsen J.C."/>
            <person name="Grijseels S."/>
            <person name="Prigent S."/>
            <person name="Ji B."/>
            <person name="Dainat J."/>
            <person name="Nielsen K.F."/>
            <person name="Frisvad J.C."/>
            <person name="Workman M."/>
            <person name="Nielsen J."/>
        </authorList>
    </citation>
    <scope>NUCLEOTIDE SEQUENCE [LARGE SCALE GENOMIC DNA]</scope>
    <source>
        <strain evidence="2">IBT 14082</strain>
    </source>
</reference>
<name>A0A1V6TJA8_9EURO</name>
<evidence type="ECO:0000313" key="2">
    <source>
        <dbReference type="Proteomes" id="UP000191342"/>
    </source>
</evidence>
<dbReference type="EMBL" id="MLQL01000007">
    <property type="protein sequence ID" value="OQE26094.1"/>
    <property type="molecule type" value="Genomic_DNA"/>
</dbReference>
<dbReference type="InterPro" id="IPR053204">
    <property type="entry name" value="Oxopyrrolidines_Biosynth-assoc"/>
</dbReference>
<dbReference type="STRING" id="254877.A0A1V6TJA8"/>
<organism evidence="1 2">
    <name type="scientific">Penicillium flavigenum</name>
    <dbReference type="NCBI Taxonomy" id="254877"/>
    <lineage>
        <taxon>Eukaryota</taxon>
        <taxon>Fungi</taxon>
        <taxon>Dikarya</taxon>
        <taxon>Ascomycota</taxon>
        <taxon>Pezizomycotina</taxon>
        <taxon>Eurotiomycetes</taxon>
        <taxon>Eurotiomycetidae</taxon>
        <taxon>Eurotiales</taxon>
        <taxon>Aspergillaceae</taxon>
        <taxon>Penicillium</taxon>
    </lineage>
</organism>
<sequence>MPSFMSQCFYFPHSLSRTSNLPKNTFFDYLHTTIGKENFIRQIENSFEFKSLEKVVKEEVTVQDAVQDLINMTMSALSIHGPNKQGGIGLPDYNVSLAVMELAQRLEPSKHTKLVDFISHLQKQVAIDPSTNEPLRVQGDTLWTDMPSFGYTDIETWYEFDPCDETLDSKQRDRWANLNAFLAQLTQAADIHYTPPKEEVRFSPLDKSLQAIWTMAMALENERPPALLVDLSAMEAACLWLIYAAERLWANVLNSRTYPEVAGAGPGKRYEEEGWTGYTRERWGIWEDALKEARAKCQDERTWKLIDGALASLRRGMVNQ</sequence>
<dbReference type="AlphaFoldDB" id="A0A1V6TJA8"/>
<dbReference type="InterPro" id="IPR022085">
    <property type="entry name" value="OpdG"/>
</dbReference>
<dbReference type="PANTHER" id="PTHR38797">
    <property type="entry name" value="NUCLEAR PORE COMPLEX PROTEIN NUP85-RELATED"/>
    <property type="match status" value="1"/>
</dbReference>
<dbReference type="Pfam" id="PF12311">
    <property type="entry name" value="DUF3632"/>
    <property type="match status" value="1"/>
</dbReference>
<accession>A0A1V6TJA8</accession>
<dbReference type="Proteomes" id="UP000191342">
    <property type="component" value="Unassembled WGS sequence"/>
</dbReference>
<gene>
    <name evidence="1" type="ORF">PENFLA_c007G00478</name>
</gene>
<dbReference type="PANTHER" id="PTHR38797:SF6">
    <property type="match status" value="1"/>
</dbReference>